<proteinExistence type="predicted"/>
<organism evidence="1 2">
    <name type="scientific">Acaulospora morrowiae</name>
    <dbReference type="NCBI Taxonomy" id="94023"/>
    <lineage>
        <taxon>Eukaryota</taxon>
        <taxon>Fungi</taxon>
        <taxon>Fungi incertae sedis</taxon>
        <taxon>Mucoromycota</taxon>
        <taxon>Glomeromycotina</taxon>
        <taxon>Glomeromycetes</taxon>
        <taxon>Diversisporales</taxon>
        <taxon>Acaulosporaceae</taxon>
        <taxon>Acaulospora</taxon>
    </lineage>
</organism>
<protein>
    <submittedName>
        <fullName evidence="1">3489_t:CDS:1</fullName>
    </submittedName>
</protein>
<sequence length="107" mass="12221">NGWNNSKVNLYSSVTNKKTYYHASKLKIKKPSSFTFLNNNSSNNVGSSYNYATDSSLASLKNFYPATKRDDANEKPIFITTPIFYVNARHLYSAVIADSLKRYYELK</sequence>
<dbReference type="EMBL" id="CAJVPV010031311">
    <property type="protein sequence ID" value="CAG8742585.1"/>
    <property type="molecule type" value="Genomic_DNA"/>
</dbReference>
<dbReference type="AlphaFoldDB" id="A0A9N9INY2"/>
<dbReference type="Proteomes" id="UP000789342">
    <property type="component" value="Unassembled WGS sequence"/>
</dbReference>
<evidence type="ECO:0000313" key="2">
    <source>
        <dbReference type="Proteomes" id="UP000789342"/>
    </source>
</evidence>
<gene>
    <name evidence="1" type="ORF">AMORRO_LOCUS14809</name>
</gene>
<accession>A0A9N9INY2</accession>
<feature type="non-terminal residue" evidence="1">
    <location>
        <position position="1"/>
    </location>
</feature>
<name>A0A9N9INY2_9GLOM</name>
<feature type="non-terminal residue" evidence="1">
    <location>
        <position position="107"/>
    </location>
</feature>
<comment type="caution">
    <text evidence="1">The sequence shown here is derived from an EMBL/GenBank/DDBJ whole genome shotgun (WGS) entry which is preliminary data.</text>
</comment>
<dbReference type="InterPro" id="IPR014729">
    <property type="entry name" value="Rossmann-like_a/b/a_fold"/>
</dbReference>
<dbReference type="Gene3D" id="3.40.50.620">
    <property type="entry name" value="HUPs"/>
    <property type="match status" value="1"/>
</dbReference>
<evidence type="ECO:0000313" key="1">
    <source>
        <dbReference type="EMBL" id="CAG8742585.1"/>
    </source>
</evidence>
<keyword evidence="2" id="KW-1185">Reference proteome</keyword>
<dbReference type="OrthoDB" id="24670at2759"/>
<reference evidence="1" key="1">
    <citation type="submission" date="2021-06" db="EMBL/GenBank/DDBJ databases">
        <authorList>
            <person name="Kallberg Y."/>
            <person name="Tangrot J."/>
            <person name="Rosling A."/>
        </authorList>
    </citation>
    <scope>NUCLEOTIDE SEQUENCE</scope>
    <source>
        <strain evidence="1">CL551</strain>
    </source>
</reference>